<dbReference type="GO" id="GO:0003978">
    <property type="term" value="F:UDP-glucose 4-epimerase activity"/>
    <property type="evidence" value="ECO:0007669"/>
    <property type="project" value="UniProtKB-EC"/>
</dbReference>
<dbReference type="GO" id="GO:0004029">
    <property type="term" value="F:aldehyde dehydrogenase (NAD+) activity"/>
    <property type="evidence" value="ECO:0007669"/>
    <property type="project" value="TreeGrafter"/>
</dbReference>
<accession>A0A109KD30</accession>
<dbReference type="PANTHER" id="PTHR48079:SF6">
    <property type="entry name" value="NAD(P)-BINDING DOMAIN-CONTAINING PROTEIN-RELATED"/>
    <property type="match status" value="1"/>
</dbReference>
<reference evidence="2 3" key="1">
    <citation type="submission" date="2015-05" db="EMBL/GenBank/DDBJ databases">
        <title>A genomic and transcriptomic approach to investigate the blue pigment phenotype in Pseudomonas fluorescens.</title>
        <authorList>
            <person name="Andreani N.A."/>
            <person name="Cardazzo B."/>
        </authorList>
    </citation>
    <scope>NUCLEOTIDE SEQUENCE [LARGE SCALE GENOMIC DNA]</scope>
    <source>
        <strain evidence="2 3">Ps_40</strain>
    </source>
</reference>
<dbReference type="InterPro" id="IPR001509">
    <property type="entry name" value="Epimerase_deHydtase"/>
</dbReference>
<feature type="domain" description="NAD-dependent epimerase/dehydratase" evidence="1">
    <location>
        <begin position="3"/>
        <end position="223"/>
    </location>
</feature>
<dbReference type="Proteomes" id="UP000063434">
    <property type="component" value="Unassembled WGS sequence"/>
</dbReference>
<protein>
    <submittedName>
        <fullName evidence="2">UDP-glucose 4-epimerase</fullName>
        <ecNumber evidence="2">5.1.3.2</ecNumber>
    </submittedName>
</protein>
<dbReference type="InterPro" id="IPR036291">
    <property type="entry name" value="NAD(P)-bd_dom_sf"/>
</dbReference>
<name>A0A109KD30_PSEFL</name>
<dbReference type="RefSeq" id="WP_056791873.1">
    <property type="nucleotide sequence ID" value="NZ_LCYC01000100.1"/>
</dbReference>
<dbReference type="PANTHER" id="PTHR48079">
    <property type="entry name" value="PROTEIN YEEZ"/>
    <property type="match status" value="1"/>
</dbReference>
<evidence type="ECO:0000313" key="2">
    <source>
        <dbReference type="EMBL" id="KWV66771.1"/>
    </source>
</evidence>
<evidence type="ECO:0000259" key="1">
    <source>
        <dbReference type="Pfam" id="PF01370"/>
    </source>
</evidence>
<evidence type="ECO:0000313" key="3">
    <source>
        <dbReference type="Proteomes" id="UP000063434"/>
    </source>
</evidence>
<dbReference type="Gene3D" id="3.40.50.720">
    <property type="entry name" value="NAD(P)-binding Rossmann-like Domain"/>
    <property type="match status" value="1"/>
</dbReference>
<dbReference type="EC" id="5.1.3.2" evidence="2"/>
<dbReference type="AlphaFoldDB" id="A0A109KD30"/>
<dbReference type="PATRIC" id="fig|294.195.peg.6916"/>
<gene>
    <name evidence="2" type="primary">galE</name>
    <name evidence="2" type="ORF">PFL603g_06505</name>
</gene>
<dbReference type="GO" id="GO:0005737">
    <property type="term" value="C:cytoplasm"/>
    <property type="evidence" value="ECO:0007669"/>
    <property type="project" value="TreeGrafter"/>
</dbReference>
<keyword evidence="2" id="KW-0413">Isomerase</keyword>
<organism evidence="2 3">
    <name type="scientific">Pseudomonas fluorescens</name>
    <dbReference type="NCBI Taxonomy" id="294"/>
    <lineage>
        <taxon>Bacteria</taxon>
        <taxon>Pseudomonadati</taxon>
        <taxon>Pseudomonadota</taxon>
        <taxon>Gammaproteobacteria</taxon>
        <taxon>Pseudomonadales</taxon>
        <taxon>Pseudomonadaceae</taxon>
        <taxon>Pseudomonas</taxon>
    </lineage>
</organism>
<dbReference type="SUPFAM" id="SSF51735">
    <property type="entry name" value="NAD(P)-binding Rossmann-fold domains"/>
    <property type="match status" value="1"/>
</dbReference>
<sequence length="317" mass="34613">MKILITGANGFIGRALSGHLVSSAKYSVVGTYRRPSTDVPSDIQMFSTGEVDGNTDWNRALQGVDTVVHLAARAHVLNAGSEDPVTEFERINVEGAINLAKQSIKAGVRRFIFISSIGVNGAETDKYAFTESDEPRPHADYARSKLKAEHKLAELLAGESMELTVIRPPLVYAAEAPGNFNRLLKLIASGLPLPFAAVKNKRSMIALDNLVDFVELCIEHPLAANELFLVSDGDDFSISEIIKLLASGMKRKERLFSLPDPVLRSVASALGKRSLYTQLCRSLVVDTAKSKTRLNWVPAKKTDEALVEAGQKFHLLK</sequence>
<dbReference type="Pfam" id="PF01370">
    <property type="entry name" value="Epimerase"/>
    <property type="match status" value="1"/>
</dbReference>
<proteinExistence type="predicted"/>
<dbReference type="InterPro" id="IPR051783">
    <property type="entry name" value="NAD(P)-dependent_oxidoreduct"/>
</dbReference>
<comment type="caution">
    <text evidence="2">The sequence shown here is derived from an EMBL/GenBank/DDBJ whole genome shotgun (WGS) entry which is preliminary data.</text>
</comment>
<dbReference type="EMBL" id="LCYC01000100">
    <property type="protein sequence ID" value="KWV66771.1"/>
    <property type="molecule type" value="Genomic_DNA"/>
</dbReference>